<evidence type="ECO:0000313" key="2">
    <source>
        <dbReference type="Proteomes" id="UP000001949"/>
    </source>
</evidence>
<name>Q4N3A5_THEPA</name>
<dbReference type="InParanoid" id="Q4N3A5"/>
<sequence>MERELVLERELGVLNVFNGILRIGIMNKRQILRLFKLSDDFSVNFTLNNLLGLLIQNVISNLSNYKLHRKIYLESYNSEDFSHYTLALDDSLFSLLDTHSLSQHFSHLNINTTDTIDTVDTMDTVDTVDTGDTGDTVENTENTENTIDTWEVKFGECLGVDEMYENLMSGRLCDGSEADFEKFKTAILTNKYDFISPKFINQIVNLL</sequence>
<dbReference type="STRING" id="5875.Q4N3A5"/>
<dbReference type="AlphaFoldDB" id="Q4N3A5"/>
<organism evidence="1 2">
    <name type="scientific">Theileria parva</name>
    <name type="common">East coast fever infection agent</name>
    <dbReference type="NCBI Taxonomy" id="5875"/>
    <lineage>
        <taxon>Eukaryota</taxon>
        <taxon>Sar</taxon>
        <taxon>Alveolata</taxon>
        <taxon>Apicomplexa</taxon>
        <taxon>Aconoidasida</taxon>
        <taxon>Piroplasmida</taxon>
        <taxon>Theileriidae</taxon>
        <taxon>Theileria</taxon>
    </lineage>
</organism>
<dbReference type="VEuPathDB" id="PiroplasmaDB:TpMuguga_04g00082"/>
<keyword evidence="2" id="KW-1185">Reference proteome</keyword>
<dbReference type="GeneID" id="3501342"/>
<reference evidence="1 2" key="1">
    <citation type="journal article" date="2005" name="Science">
        <title>Genome sequence of Theileria parva, a bovine pathogen that transforms lymphocytes.</title>
        <authorList>
            <person name="Gardner M.J."/>
            <person name="Bishop R."/>
            <person name="Shah T."/>
            <person name="de Villiers E.P."/>
            <person name="Carlton J.M."/>
            <person name="Hall N."/>
            <person name="Ren Q."/>
            <person name="Paulsen I.T."/>
            <person name="Pain A."/>
            <person name="Berriman M."/>
            <person name="Wilson R.J.M."/>
            <person name="Sato S."/>
            <person name="Ralph S.A."/>
            <person name="Mann D.J."/>
            <person name="Xiong Z."/>
            <person name="Shallom S.J."/>
            <person name="Weidman J."/>
            <person name="Jiang L."/>
            <person name="Lynn J."/>
            <person name="Weaver B."/>
            <person name="Shoaibi A."/>
            <person name="Domingo A.R."/>
            <person name="Wasawo D."/>
            <person name="Crabtree J."/>
            <person name="Wortman J.R."/>
            <person name="Haas B."/>
            <person name="Angiuoli S.V."/>
            <person name="Creasy T.H."/>
            <person name="Lu C."/>
            <person name="Suh B."/>
            <person name="Silva J.C."/>
            <person name="Utterback T.R."/>
            <person name="Feldblyum T.V."/>
            <person name="Pertea M."/>
            <person name="Allen J."/>
            <person name="Nierman W.C."/>
            <person name="Taracha E.L.N."/>
            <person name="Salzberg S.L."/>
            <person name="White O.R."/>
            <person name="Fitzhugh H.A."/>
            <person name="Morzaria S."/>
            <person name="Venter J.C."/>
            <person name="Fraser C.M."/>
            <person name="Nene V."/>
        </authorList>
    </citation>
    <scope>NUCLEOTIDE SEQUENCE [LARGE SCALE GENOMIC DNA]</scope>
    <source>
        <strain evidence="1 2">Muguga</strain>
    </source>
</reference>
<dbReference type="Proteomes" id="UP000001949">
    <property type="component" value="Unassembled WGS sequence"/>
</dbReference>
<dbReference type="EMBL" id="AAGK01000004">
    <property type="protein sequence ID" value="EAN31434.1"/>
    <property type="molecule type" value="Genomic_DNA"/>
</dbReference>
<protein>
    <submittedName>
        <fullName evidence="1">Uncharacterized protein</fullName>
    </submittedName>
</protein>
<evidence type="ECO:0000313" key="1">
    <source>
        <dbReference type="EMBL" id="EAN31434.1"/>
    </source>
</evidence>
<dbReference type="KEGG" id="tpv:TP04_0082"/>
<proteinExistence type="predicted"/>
<comment type="caution">
    <text evidence="1">The sequence shown here is derived from an EMBL/GenBank/DDBJ whole genome shotgun (WGS) entry which is preliminary data.</text>
</comment>
<dbReference type="eggNOG" id="ENOG502QWXV">
    <property type="taxonomic scope" value="Eukaryota"/>
</dbReference>
<gene>
    <name evidence="1" type="ordered locus">TP04_0082</name>
</gene>
<accession>Q4N3A5</accession>